<reference evidence="3" key="2">
    <citation type="journal article" date="2014" name="ISME J.">
        <title>Microbial stratification in low pH oxic and suboxic macroscopic growths along an acid mine drainage.</title>
        <authorList>
            <person name="Mendez-Garcia C."/>
            <person name="Mesa V."/>
            <person name="Sprenger R.R."/>
            <person name="Richter M."/>
            <person name="Diez M.S."/>
            <person name="Solano J."/>
            <person name="Bargiela R."/>
            <person name="Golyshina O.V."/>
            <person name="Manteca A."/>
            <person name="Ramos J.L."/>
            <person name="Gallego J.R."/>
            <person name="Llorente I."/>
            <person name="Martins Dos Santos V.A."/>
            <person name="Jensen O.N."/>
            <person name="Pelaez A.I."/>
            <person name="Sanchez J."/>
            <person name="Ferrer M."/>
        </authorList>
    </citation>
    <scope>NUCLEOTIDE SEQUENCE</scope>
</reference>
<dbReference type="PANTHER" id="PTHR33498:SF1">
    <property type="entry name" value="TRANSPOSASE FOR INSERTION SEQUENCE ELEMENT IS1557"/>
    <property type="match status" value="1"/>
</dbReference>
<dbReference type="NCBIfam" id="NF033550">
    <property type="entry name" value="transpos_ISL3"/>
    <property type="match status" value="1"/>
</dbReference>
<dbReference type="InterPro" id="IPR047951">
    <property type="entry name" value="Transpos_ISL3"/>
</dbReference>
<dbReference type="InterPro" id="IPR032877">
    <property type="entry name" value="Transposase_HTH"/>
</dbReference>
<sequence length="295" mass="33662">MRVNTAFKRLLRLPGVTVTGVAFREKQIEVTVSLRQRRLRCPECTYTTSSRYDTRPVESAWRHLDLCAWRLVVKASLRRLECPVHGVRVEQVPFARAGARHTRDFDDLASCLATTMDRTAICRLCRVDWDTVGRMITRVMDDGLDPGRLNQLFVIGVDDVSWRKGQKYLTLVSDHQSGKMVWGEEGRDAATLDTFFKELGPERSTGLVAVSMDMSAAYSNSVGRNAPNAIICFDPFHVVQLATKALDKVRRETWQELRLLPDPEVARRFKGARWCLLKNPKDLTDKQAVTLRKIR</sequence>
<organism evidence="3">
    <name type="scientific">mine drainage metagenome</name>
    <dbReference type="NCBI Taxonomy" id="410659"/>
    <lineage>
        <taxon>unclassified sequences</taxon>
        <taxon>metagenomes</taxon>
        <taxon>ecological metagenomes</taxon>
    </lineage>
</organism>
<evidence type="ECO:0000313" key="3">
    <source>
        <dbReference type="EMBL" id="EQD68355.1"/>
    </source>
</evidence>
<feature type="domain" description="Transposase IS204/IS1001/IS1096/IS1165 helix-turn-helix" evidence="2">
    <location>
        <begin position="90"/>
        <end position="139"/>
    </location>
</feature>
<name>T1CK53_9ZZZZ</name>
<dbReference type="EMBL" id="AUZY01003548">
    <property type="protein sequence ID" value="EQD68355.1"/>
    <property type="molecule type" value="Genomic_DNA"/>
</dbReference>
<evidence type="ECO:0000259" key="1">
    <source>
        <dbReference type="Pfam" id="PF01610"/>
    </source>
</evidence>
<reference evidence="3" key="1">
    <citation type="submission" date="2013-08" db="EMBL/GenBank/DDBJ databases">
        <authorList>
            <person name="Mendez C."/>
            <person name="Richter M."/>
            <person name="Ferrer M."/>
            <person name="Sanchez J."/>
        </authorList>
    </citation>
    <scope>NUCLEOTIDE SEQUENCE</scope>
</reference>
<comment type="caution">
    <text evidence="3">The sequence shown here is derived from an EMBL/GenBank/DDBJ whole genome shotgun (WGS) entry which is preliminary data.</text>
</comment>
<dbReference type="Pfam" id="PF01610">
    <property type="entry name" value="DDE_Tnp_ISL3"/>
    <property type="match status" value="1"/>
</dbReference>
<dbReference type="Pfam" id="PF13542">
    <property type="entry name" value="HTH_Tnp_ISL3"/>
    <property type="match status" value="1"/>
</dbReference>
<evidence type="ECO:0000259" key="2">
    <source>
        <dbReference type="Pfam" id="PF13542"/>
    </source>
</evidence>
<accession>T1CK53</accession>
<protein>
    <submittedName>
        <fullName evidence="3">Transposase IS204/IS1001/IS1096/IS1165 family protein</fullName>
    </submittedName>
</protein>
<proteinExistence type="predicted"/>
<gene>
    <name evidence="3" type="ORF">B1B_05597</name>
</gene>
<feature type="non-terminal residue" evidence="3">
    <location>
        <position position="295"/>
    </location>
</feature>
<feature type="domain" description="Transposase IS204/IS1001/IS1096/IS1165 DDE" evidence="1">
    <location>
        <begin position="155"/>
        <end position="293"/>
    </location>
</feature>
<dbReference type="AlphaFoldDB" id="T1CK53"/>
<dbReference type="InterPro" id="IPR002560">
    <property type="entry name" value="Transposase_DDE"/>
</dbReference>
<dbReference type="PANTHER" id="PTHR33498">
    <property type="entry name" value="TRANSPOSASE FOR INSERTION SEQUENCE ELEMENT IS1557"/>
    <property type="match status" value="1"/>
</dbReference>